<feature type="compositionally biased region" description="Basic and acidic residues" evidence="1">
    <location>
        <begin position="36"/>
        <end position="55"/>
    </location>
</feature>
<organism evidence="3 4">
    <name type="scientific">Cryptosporangium minutisporangium</name>
    <dbReference type="NCBI Taxonomy" id="113569"/>
    <lineage>
        <taxon>Bacteria</taxon>
        <taxon>Bacillati</taxon>
        <taxon>Actinomycetota</taxon>
        <taxon>Actinomycetes</taxon>
        <taxon>Cryptosporangiales</taxon>
        <taxon>Cryptosporangiaceae</taxon>
        <taxon>Cryptosporangium</taxon>
    </lineage>
</organism>
<name>A0ABP6T909_9ACTN</name>
<keyword evidence="4" id="KW-1185">Reference proteome</keyword>
<feature type="domain" description="BON" evidence="2">
    <location>
        <begin position="70"/>
        <end position="104"/>
    </location>
</feature>
<evidence type="ECO:0000256" key="1">
    <source>
        <dbReference type="SAM" id="MobiDB-lite"/>
    </source>
</evidence>
<evidence type="ECO:0000259" key="2">
    <source>
        <dbReference type="Pfam" id="PF04972"/>
    </source>
</evidence>
<proteinExistence type="predicted"/>
<feature type="compositionally biased region" description="Basic and acidic residues" evidence="1">
    <location>
        <begin position="1"/>
        <end position="10"/>
    </location>
</feature>
<reference evidence="4" key="1">
    <citation type="journal article" date="2019" name="Int. J. Syst. Evol. Microbiol.">
        <title>The Global Catalogue of Microorganisms (GCM) 10K type strain sequencing project: providing services to taxonomists for standard genome sequencing and annotation.</title>
        <authorList>
            <consortium name="The Broad Institute Genomics Platform"/>
            <consortium name="The Broad Institute Genome Sequencing Center for Infectious Disease"/>
            <person name="Wu L."/>
            <person name="Ma J."/>
        </authorList>
    </citation>
    <scope>NUCLEOTIDE SEQUENCE [LARGE SCALE GENOMIC DNA]</scope>
    <source>
        <strain evidence="4">JCM 9458</strain>
    </source>
</reference>
<gene>
    <name evidence="3" type="ORF">GCM10020369_66320</name>
</gene>
<accession>A0ABP6T909</accession>
<evidence type="ECO:0000313" key="3">
    <source>
        <dbReference type="EMBL" id="GAA3394967.1"/>
    </source>
</evidence>
<evidence type="ECO:0000313" key="4">
    <source>
        <dbReference type="Proteomes" id="UP001501676"/>
    </source>
</evidence>
<sequence length="111" mass="12020">MPPGGQDHHRCGGYGSGDDDPQPRGAPWTGWELLNEDERADRQHEPAEDPPREVFPDPAGPPAPGEAPCVVTLRGHVERRTQAELAVALARQVDGVSEVVDALRSRVDDRA</sequence>
<feature type="region of interest" description="Disordered" evidence="1">
    <location>
        <begin position="1"/>
        <end position="67"/>
    </location>
</feature>
<dbReference type="InterPro" id="IPR007055">
    <property type="entry name" value="BON_dom"/>
</dbReference>
<dbReference type="Pfam" id="PF04972">
    <property type="entry name" value="BON"/>
    <property type="match status" value="1"/>
</dbReference>
<comment type="caution">
    <text evidence="3">The sequence shown here is derived from an EMBL/GenBank/DDBJ whole genome shotgun (WGS) entry which is preliminary data.</text>
</comment>
<protein>
    <recommendedName>
        <fullName evidence="2">BON domain-containing protein</fullName>
    </recommendedName>
</protein>
<dbReference type="Gene3D" id="3.30.1340.30">
    <property type="match status" value="1"/>
</dbReference>
<dbReference type="Proteomes" id="UP001501676">
    <property type="component" value="Unassembled WGS sequence"/>
</dbReference>
<dbReference type="EMBL" id="BAAAYN010000047">
    <property type="protein sequence ID" value="GAA3394967.1"/>
    <property type="molecule type" value="Genomic_DNA"/>
</dbReference>